<evidence type="ECO:0000256" key="4">
    <source>
        <dbReference type="ARBA" id="ARBA00023239"/>
    </source>
</evidence>
<dbReference type="NCBIfam" id="TIGR01324">
    <property type="entry name" value="cysta_beta_ly_B"/>
    <property type="match status" value="1"/>
</dbReference>
<dbReference type="EMBL" id="CP107716">
    <property type="protein sequence ID" value="UYQ70682.1"/>
    <property type="molecule type" value="Genomic_DNA"/>
</dbReference>
<dbReference type="InterPro" id="IPR006233">
    <property type="entry name" value="Cys_b_lyase_bac"/>
</dbReference>
<dbReference type="InterPro" id="IPR015424">
    <property type="entry name" value="PyrdxlP-dep_Trfase"/>
</dbReference>
<evidence type="ECO:0000256" key="5">
    <source>
        <dbReference type="ARBA" id="ARBA00047517"/>
    </source>
</evidence>
<comment type="cofactor">
    <cofactor evidence="1 6">
        <name>pyridoxal 5'-phosphate</name>
        <dbReference type="ChEBI" id="CHEBI:597326"/>
    </cofactor>
</comment>
<protein>
    <submittedName>
        <fullName evidence="7">Cystathionine beta-lyase</fullName>
        <ecNumber evidence="7">4.4.1.13</ecNumber>
    </submittedName>
</protein>
<evidence type="ECO:0000256" key="1">
    <source>
        <dbReference type="ARBA" id="ARBA00001933"/>
    </source>
</evidence>
<evidence type="ECO:0000313" key="8">
    <source>
        <dbReference type="Proteomes" id="UP001163882"/>
    </source>
</evidence>
<dbReference type="InterPro" id="IPR015422">
    <property type="entry name" value="PyrdxlP-dep_Trfase_small"/>
</dbReference>
<dbReference type="RefSeq" id="WP_264224371.1">
    <property type="nucleotide sequence ID" value="NZ_CP107716.1"/>
</dbReference>
<keyword evidence="3 6" id="KW-0663">Pyridoxal phosphate</keyword>
<evidence type="ECO:0000256" key="2">
    <source>
        <dbReference type="ARBA" id="ARBA00009077"/>
    </source>
</evidence>
<dbReference type="PANTHER" id="PTHR43500">
    <property type="entry name" value="CYSTATHIONINE BETA-LYASE-RELATED"/>
    <property type="match status" value="1"/>
</dbReference>
<dbReference type="Pfam" id="PF01053">
    <property type="entry name" value="Cys_Met_Meta_PP"/>
    <property type="match status" value="1"/>
</dbReference>
<dbReference type="InterPro" id="IPR000277">
    <property type="entry name" value="Cys/Met-Metab_PyrdxlP-dep_enz"/>
</dbReference>
<comment type="catalytic activity">
    <reaction evidence="5">
        <text>L,L-cystathionine + H2O = L-homocysteine + pyruvate + NH4(+)</text>
        <dbReference type="Rhea" id="RHEA:13965"/>
        <dbReference type="ChEBI" id="CHEBI:15361"/>
        <dbReference type="ChEBI" id="CHEBI:15377"/>
        <dbReference type="ChEBI" id="CHEBI:28938"/>
        <dbReference type="ChEBI" id="CHEBI:58161"/>
        <dbReference type="ChEBI" id="CHEBI:58199"/>
    </reaction>
</comment>
<proteinExistence type="inferred from homology"/>
<keyword evidence="4 7" id="KW-0456">Lyase</keyword>
<sequence>MSDSEKAAIFQQGTETFLTHGGRDPNAQHGFVNTPIYRGSTVVFDTLAELDDSKIRYRYGRQGTPLTTGLETLVTELEGAAGTVLTPSGVSAISLAFLTCLSVGDEVLITDSVYEPTRRFADSVLKRLGISTRYFDPRIGGAIANLVSEKTRAVFLESPGSLTFEIQDLPAIANALSGRGIAVLVDNSWATPLFYNPLALGADIIIHSATKMFVGHSDVMMGTVSANDGYLDQLVHTHRTFGLIASPDDTYLATRGMRTLAVRMKEHQARALELASWLDQMDAVEVLHPALPSHPDNHIFLRDFSGSGCLFSIILPPASRQAVAAMVDAMRVFGMGYSWGGFESLILPSDPKRIRTAVPWEVRGNLLRIHVGFEDLNDLKADLSDGIARYLNTAGM</sequence>
<name>A0ABY6IJA5_9HYPH</name>
<dbReference type="InterPro" id="IPR015421">
    <property type="entry name" value="PyrdxlP-dep_Trfase_major"/>
</dbReference>
<dbReference type="SUPFAM" id="SSF53383">
    <property type="entry name" value="PLP-dependent transferases"/>
    <property type="match status" value="1"/>
</dbReference>
<dbReference type="Gene3D" id="3.90.1150.10">
    <property type="entry name" value="Aspartate Aminotransferase, domain 1"/>
    <property type="match status" value="1"/>
</dbReference>
<accession>A0ABY6IJA5</accession>
<evidence type="ECO:0000256" key="3">
    <source>
        <dbReference type="ARBA" id="ARBA00022898"/>
    </source>
</evidence>
<gene>
    <name evidence="7" type="primary">metC</name>
    <name evidence="7" type="ORF">OF122_11415</name>
</gene>
<dbReference type="EC" id="4.4.1.13" evidence="7"/>
<evidence type="ECO:0000256" key="6">
    <source>
        <dbReference type="RuleBase" id="RU362118"/>
    </source>
</evidence>
<evidence type="ECO:0000313" key="7">
    <source>
        <dbReference type="EMBL" id="UYQ70682.1"/>
    </source>
</evidence>
<organism evidence="7 8">
    <name type="scientific">Pelagibacterium flavum</name>
    <dbReference type="NCBI Taxonomy" id="2984530"/>
    <lineage>
        <taxon>Bacteria</taxon>
        <taxon>Pseudomonadati</taxon>
        <taxon>Pseudomonadota</taxon>
        <taxon>Alphaproteobacteria</taxon>
        <taxon>Hyphomicrobiales</taxon>
        <taxon>Devosiaceae</taxon>
        <taxon>Pelagibacterium</taxon>
    </lineage>
</organism>
<dbReference type="Proteomes" id="UP001163882">
    <property type="component" value="Chromosome"/>
</dbReference>
<dbReference type="Gene3D" id="3.40.640.10">
    <property type="entry name" value="Type I PLP-dependent aspartate aminotransferase-like (Major domain)"/>
    <property type="match status" value="1"/>
</dbReference>
<dbReference type="GO" id="GO:0047804">
    <property type="term" value="F:cysteine-S-conjugate beta-lyase activity"/>
    <property type="evidence" value="ECO:0007669"/>
    <property type="project" value="UniProtKB-EC"/>
</dbReference>
<dbReference type="PANTHER" id="PTHR43500:SF1">
    <property type="entry name" value="CYSTATHIONINE BETA-LYASE-RELATED"/>
    <property type="match status" value="1"/>
</dbReference>
<reference evidence="7" key="1">
    <citation type="submission" date="2022-10" db="EMBL/GenBank/DDBJ databases">
        <title>YIM 151497 complete genome.</title>
        <authorList>
            <person name="Chen X."/>
        </authorList>
    </citation>
    <scope>NUCLEOTIDE SEQUENCE</scope>
    <source>
        <strain evidence="7">YIM 151497</strain>
    </source>
</reference>
<keyword evidence="8" id="KW-1185">Reference proteome</keyword>
<dbReference type="PIRSF" id="PIRSF001434">
    <property type="entry name" value="CGS"/>
    <property type="match status" value="1"/>
</dbReference>
<comment type="similarity">
    <text evidence="2 6">Belongs to the trans-sulfuration enzymes family.</text>
</comment>